<name>A0A061RB60_9CHLO</name>
<protein>
    <submittedName>
        <fullName evidence="1">Uncharacterized protein</fullName>
    </submittedName>
</protein>
<sequence>MSSFVCILDKPKRPKSRLKPVSNPNLTFAACTLQLSSKAEEIVYT</sequence>
<organism evidence="1">
    <name type="scientific">Tetraselmis sp. GSL018</name>
    <dbReference type="NCBI Taxonomy" id="582737"/>
    <lineage>
        <taxon>Eukaryota</taxon>
        <taxon>Viridiplantae</taxon>
        <taxon>Chlorophyta</taxon>
        <taxon>core chlorophytes</taxon>
        <taxon>Chlorodendrophyceae</taxon>
        <taxon>Chlorodendrales</taxon>
        <taxon>Chlorodendraceae</taxon>
        <taxon>Tetraselmis</taxon>
    </lineage>
</organism>
<dbReference type="EMBL" id="GBEZ01017116">
    <property type="protein sequence ID" value="JAC69193.1"/>
    <property type="molecule type" value="Transcribed_RNA"/>
</dbReference>
<feature type="non-terminal residue" evidence="1">
    <location>
        <position position="45"/>
    </location>
</feature>
<proteinExistence type="predicted"/>
<accession>A0A061RB60</accession>
<gene>
    <name evidence="1" type="ORF">TSPGSL018_6955</name>
</gene>
<dbReference type="AlphaFoldDB" id="A0A061RB60"/>
<reference evidence="1" key="1">
    <citation type="submission" date="2014-05" db="EMBL/GenBank/DDBJ databases">
        <title>The transcriptome of the halophilic microalga Tetraselmis sp. GSL018 isolated from the Great Salt Lake, Utah.</title>
        <authorList>
            <person name="Jinkerson R.E."/>
            <person name="D'Adamo S."/>
            <person name="Posewitz M.C."/>
        </authorList>
    </citation>
    <scope>NUCLEOTIDE SEQUENCE</scope>
    <source>
        <strain evidence="1">GSL018</strain>
    </source>
</reference>
<evidence type="ECO:0000313" key="1">
    <source>
        <dbReference type="EMBL" id="JAC69193.1"/>
    </source>
</evidence>